<evidence type="ECO:0000313" key="2">
    <source>
        <dbReference type="Proteomes" id="UP000504610"/>
    </source>
</evidence>
<dbReference type="AlphaFoldDB" id="A0A6J0JJW6"/>
<dbReference type="Pfam" id="PF23310">
    <property type="entry name" value="TPR_27"/>
    <property type="match status" value="1"/>
</dbReference>
<dbReference type="OrthoDB" id="1032600at2759"/>
<accession>A0A6J0JJW6</accession>
<dbReference type="InterPro" id="IPR040338">
    <property type="entry name" value="At1g67623-like"/>
</dbReference>
<dbReference type="Proteomes" id="UP000504610">
    <property type="component" value="Chromosome 6"/>
</dbReference>
<evidence type="ECO:0000313" key="3">
    <source>
        <dbReference type="RefSeq" id="XP_018435918.1"/>
    </source>
</evidence>
<keyword evidence="2" id="KW-1185">Reference proteome</keyword>
<dbReference type="GeneID" id="108808238"/>
<dbReference type="InterPro" id="IPR057136">
    <property type="entry name" value="At2g35280_TPR_dom"/>
</dbReference>
<reference evidence="2" key="1">
    <citation type="journal article" date="2019" name="Database">
        <title>The radish genome database (RadishGD): an integrated information resource for radish genomics.</title>
        <authorList>
            <person name="Yu H.J."/>
            <person name="Baek S."/>
            <person name="Lee Y.J."/>
            <person name="Cho A."/>
            <person name="Mun J.H."/>
        </authorList>
    </citation>
    <scope>NUCLEOTIDE SEQUENCE [LARGE SCALE GENOMIC DNA]</scope>
    <source>
        <strain evidence="2">cv. WK10039</strain>
    </source>
</reference>
<dbReference type="PANTHER" id="PTHR33784">
    <property type="entry name" value="OS05G0482100 PROTEIN"/>
    <property type="match status" value="1"/>
</dbReference>
<gene>
    <name evidence="3" type="primary">LOC108808238</name>
</gene>
<reference evidence="3" key="2">
    <citation type="submission" date="2025-08" db="UniProtKB">
        <authorList>
            <consortium name="RefSeq"/>
        </authorList>
    </citation>
    <scope>IDENTIFICATION</scope>
    <source>
        <tissue evidence="3">Leaf</tissue>
    </source>
</reference>
<protein>
    <submittedName>
        <fullName evidence="3">F-box protein At2g35280-like</fullName>
    </submittedName>
</protein>
<dbReference type="SUPFAM" id="SSF81901">
    <property type="entry name" value="HCP-like"/>
    <property type="match status" value="1"/>
</dbReference>
<proteinExistence type="predicted"/>
<name>A0A6J0JJW6_RAPSA</name>
<feature type="domain" description="At2g35280-like TPR" evidence="1">
    <location>
        <begin position="51"/>
        <end position="145"/>
    </location>
</feature>
<evidence type="ECO:0000259" key="1">
    <source>
        <dbReference type="Pfam" id="PF23310"/>
    </source>
</evidence>
<organism evidence="2 3">
    <name type="scientific">Raphanus sativus</name>
    <name type="common">Radish</name>
    <name type="synonym">Raphanus raphanistrum var. sativus</name>
    <dbReference type="NCBI Taxonomy" id="3726"/>
    <lineage>
        <taxon>Eukaryota</taxon>
        <taxon>Viridiplantae</taxon>
        <taxon>Streptophyta</taxon>
        <taxon>Embryophyta</taxon>
        <taxon>Tracheophyta</taxon>
        <taxon>Spermatophyta</taxon>
        <taxon>Magnoliopsida</taxon>
        <taxon>eudicotyledons</taxon>
        <taxon>Gunneridae</taxon>
        <taxon>Pentapetalae</taxon>
        <taxon>rosids</taxon>
        <taxon>malvids</taxon>
        <taxon>Brassicales</taxon>
        <taxon>Brassicaceae</taxon>
        <taxon>Brassiceae</taxon>
        <taxon>Raphanus</taxon>
    </lineage>
</organism>
<sequence>MGEDASVNNYDIISIGDSASSNDDHSNSDRTNYFRNISLSYFAAQPTEMLSKHIEFKELCLESGNPEAHYIEGILQLFVKEDEQAGLYHLRQSSDGGYIDGTYLYGLSLLAVELFHKGQKYLDKLGWKENRSTSDQCWKRVKKSLTDIPYFMNQGYYIARANLETLCGCRSRKRRGRVCNHGYYYERLNQFVEFAMSKNN</sequence>
<dbReference type="PANTHER" id="PTHR33784:SF28">
    <property type="entry name" value="DUF1985 DOMAIN-CONTAINING PROTEIN"/>
    <property type="match status" value="1"/>
</dbReference>
<dbReference type="KEGG" id="rsz:108808238"/>
<dbReference type="RefSeq" id="XP_018435918.1">
    <property type="nucleotide sequence ID" value="XM_018580416.1"/>
</dbReference>